<name>A0ABT8EL42_9BURK</name>
<dbReference type="PANTHER" id="PTHR33254:SF4">
    <property type="entry name" value="4-HYDROXY-4-METHYL-2-OXOGLUTARATE ALDOLASE 3-RELATED"/>
    <property type="match status" value="1"/>
</dbReference>
<dbReference type="InterPro" id="IPR036704">
    <property type="entry name" value="RraA/RraA-like_sf"/>
</dbReference>
<dbReference type="CDD" id="cd16841">
    <property type="entry name" value="RraA_family"/>
    <property type="match status" value="1"/>
</dbReference>
<dbReference type="Gene3D" id="3.50.30.40">
    <property type="entry name" value="Ribonuclease E inhibitor RraA/RraA-like"/>
    <property type="match status" value="1"/>
</dbReference>
<reference evidence="5" key="1">
    <citation type="submission" date="2021-11" db="EMBL/GenBank/DDBJ databases">
        <title>Draft genome sequence of Alcaligenes endophyticus type strain CCUG 75668T.</title>
        <authorList>
            <person name="Salva-Serra F."/>
            <person name="Duran R.E."/>
            <person name="Seeger M."/>
            <person name="Moore E.R.B."/>
            <person name="Jaen-Luchoro D."/>
        </authorList>
    </citation>
    <scope>NUCLEOTIDE SEQUENCE</scope>
    <source>
        <strain evidence="5">CCUG 75668</strain>
    </source>
</reference>
<gene>
    <name evidence="5" type="ORF">LMS43_11965</name>
</gene>
<proteinExistence type="predicted"/>
<organism evidence="5 6">
    <name type="scientific">Alcaligenes endophyticus</name>
    <dbReference type="NCBI Taxonomy" id="1929088"/>
    <lineage>
        <taxon>Bacteria</taxon>
        <taxon>Pseudomonadati</taxon>
        <taxon>Pseudomonadota</taxon>
        <taxon>Betaproteobacteria</taxon>
        <taxon>Burkholderiales</taxon>
        <taxon>Alcaligenaceae</taxon>
        <taxon>Alcaligenes</taxon>
    </lineage>
</organism>
<sequence length="212" mass="22490">MQVAQADWLSSTLLADRGARVLASRIKPLKTGWVVHGRALPVAVPAGDNLAIHAALSVAQAGEVLVVDGGNYTERALMGGIMCHQAQAVGLAGVVIDGAVRDAIELRQAALPVFASALSPAGPYKHGPGSVFKPVSCGGVSIQAGDWIYGDDDGVVVFTEQEREPLLQAAYEKWQQEQARMQAIDKGVLEPAWLRQELAQAHIDIAPRPMND</sequence>
<dbReference type="SUPFAM" id="SSF89562">
    <property type="entry name" value="RraA-like"/>
    <property type="match status" value="1"/>
</dbReference>
<dbReference type="Proteomes" id="UP001168613">
    <property type="component" value="Unassembled WGS sequence"/>
</dbReference>
<evidence type="ECO:0000313" key="6">
    <source>
        <dbReference type="Proteomes" id="UP001168613"/>
    </source>
</evidence>
<dbReference type="PANTHER" id="PTHR33254">
    <property type="entry name" value="4-HYDROXY-4-METHYL-2-OXOGLUTARATE ALDOLASE 3-RELATED"/>
    <property type="match status" value="1"/>
</dbReference>
<dbReference type="InterPro" id="IPR005493">
    <property type="entry name" value="RraA/RraA-like"/>
</dbReference>
<protein>
    <recommendedName>
        <fullName evidence="2">Putative 4-hydroxy-4-methyl-2-oxoglutarate aldolase</fullName>
    </recommendedName>
    <alternativeName>
        <fullName evidence="3">Regulator of ribonuclease activity homolog</fullName>
    </alternativeName>
    <alternativeName>
        <fullName evidence="4">RraA-like protein</fullName>
    </alternativeName>
</protein>
<comment type="caution">
    <text evidence="5">The sequence shown here is derived from an EMBL/GenBank/DDBJ whole genome shotgun (WGS) entry which is preliminary data.</text>
</comment>
<evidence type="ECO:0000256" key="1">
    <source>
        <dbReference type="ARBA" id="ARBA00001968"/>
    </source>
</evidence>
<comment type="cofactor">
    <cofactor evidence="1">
        <name>a divalent metal cation</name>
        <dbReference type="ChEBI" id="CHEBI:60240"/>
    </cofactor>
</comment>
<dbReference type="EMBL" id="JAJHNU010000003">
    <property type="protein sequence ID" value="MDN4122004.1"/>
    <property type="molecule type" value="Genomic_DNA"/>
</dbReference>
<dbReference type="RefSeq" id="WP_266122991.1">
    <property type="nucleotide sequence ID" value="NZ_JAJHNU010000003.1"/>
</dbReference>
<dbReference type="Pfam" id="PF03737">
    <property type="entry name" value="RraA-like"/>
    <property type="match status" value="1"/>
</dbReference>
<accession>A0ABT8EL42</accession>
<keyword evidence="6" id="KW-1185">Reference proteome</keyword>
<evidence type="ECO:0000256" key="2">
    <source>
        <dbReference type="ARBA" id="ARBA00016549"/>
    </source>
</evidence>
<evidence type="ECO:0000256" key="3">
    <source>
        <dbReference type="ARBA" id="ARBA00029596"/>
    </source>
</evidence>
<evidence type="ECO:0000313" key="5">
    <source>
        <dbReference type="EMBL" id="MDN4122004.1"/>
    </source>
</evidence>
<evidence type="ECO:0000256" key="4">
    <source>
        <dbReference type="ARBA" id="ARBA00030169"/>
    </source>
</evidence>